<evidence type="ECO:0000313" key="1">
    <source>
        <dbReference type="EMBL" id="CAG9166285.1"/>
    </source>
</evidence>
<protein>
    <recommendedName>
        <fullName evidence="3">Lipoprotein</fullName>
    </recommendedName>
</protein>
<dbReference type="PROSITE" id="PS51257">
    <property type="entry name" value="PROKAR_LIPOPROTEIN"/>
    <property type="match status" value="1"/>
</dbReference>
<sequence>MRRLGIVALFALGVAACVPFVQPTDSPRARARISVEGLAPDARFAGVDIGREPSCRTLSRFDLIPVARGASAEQSPTTENAVAAAFALDMDGQRSMEPKSFVREVWIDAGYDVRISIYASHLPRTLYRTFVFTPIDGEDYEIRLTKRALVVVRHDHQCADCATVSVPTSRSRCQPAQSAASRP</sequence>
<gene>
    <name evidence="1" type="ORF">LMG23994_00946</name>
</gene>
<dbReference type="EMBL" id="CAJZAF010000003">
    <property type="protein sequence ID" value="CAG9166285.1"/>
    <property type="molecule type" value="Genomic_DNA"/>
</dbReference>
<reference evidence="1 2" key="1">
    <citation type="submission" date="2021-08" db="EMBL/GenBank/DDBJ databases">
        <authorList>
            <person name="Peeters C."/>
        </authorList>
    </citation>
    <scope>NUCLEOTIDE SEQUENCE [LARGE SCALE GENOMIC DNA]</scope>
    <source>
        <strain evidence="1 2">LMG 23994</strain>
    </source>
</reference>
<proteinExistence type="predicted"/>
<accession>A0ABN7Y2U0</accession>
<dbReference type="Proteomes" id="UP000701702">
    <property type="component" value="Unassembled WGS sequence"/>
</dbReference>
<name>A0ABN7Y2U0_9BURK</name>
<dbReference type="RefSeq" id="WP_224000236.1">
    <property type="nucleotide sequence ID" value="NZ_CAJZAF010000003.1"/>
</dbReference>
<keyword evidence="2" id="KW-1185">Reference proteome</keyword>
<comment type="caution">
    <text evidence="1">The sequence shown here is derived from an EMBL/GenBank/DDBJ whole genome shotgun (WGS) entry which is preliminary data.</text>
</comment>
<evidence type="ECO:0000313" key="2">
    <source>
        <dbReference type="Proteomes" id="UP000701702"/>
    </source>
</evidence>
<evidence type="ECO:0008006" key="3">
    <source>
        <dbReference type="Google" id="ProtNLM"/>
    </source>
</evidence>
<organism evidence="1 2">
    <name type="scientific">Cupriavidus pinatubonensis</name>
    <dbReference type="NCBI Taxonomy" id="248026"/>
    <lineage>
        <taxon>Bacteria</taxon>
        <taxon>Pseudomonadati</taxon>
        <taxon>Pseudomonadota</taxon>
        <taxon>Betaproteobacteria</taxon>
        <taxon>Burkholderiales</taxon>
        <taxon>Burkholderiaceae</taxon>
        <taxon>Cupriavidus</taxon>
    </lineage>
</organism>